<dbReference type="OrthoDB" id="5982138at2759"/>
<dbReference type="EMBL" id="CAJHNH020007401">
    <property type="protein sequence ID" value="CAG5134618.1"/>
    <property type="molecule type" value="Genomic_DNA"/>
</dbReference>
<dbReference type="InterPro" id="IPR040243">
    <property type="entry name" value="Steroid_recept_RNA_1"/>
</dbReference>
<dbReference type="AlphaFoldDB" id="A0A8S4A2G3"/>
<comment type="caution">
    <text evidence="2">The sequence shown here is derived from an EMBL/GenBank/DDBJ whole genome shotgun (WGS) entry which is preliminary data.</text>
</comment>
<sequence>MLLSPSNELPKLHEVCILPPAASSSVHSPVPLLLQHPPTDCRELLPSFATAGQDCWRLETLPELLDRLDLDSTDSLRKYTKKILHKMVDTCKLGIQGRIREDVQVRLGLLDDQWRDNKLSEAAEIKLGCLVSALKNNDLKEADRLHLALMVDHITEVSQWMVAVKRIISELKLQHSSPQPATPKKFIKSSLPTTSTKNALATEKPRTANGYKVDSSRFFSESTPYCVSPISEVQHKQKQIDNSLNGEGISDRTINEVIGNR</sequence>
<protein>
    <recommendedName>
        <fullName evidence="1">SRA1/Sec31 domain-containing protein</fullName>
    </recommendedName>
</protein>
<dbReference type="Gene3D" id="1.20.940.10">
    <property type="entry name" value="Functional domain of the splicing factor Prp18"/>
    <property type="match status" value="1"/>
</dbReference>
<evidence type="ECO:0000259" key="1">
    <source>
        <dbReference type="Pfam" id="PF07304"/>
    </source>
</evidence>
<dbReference type="Pfam" id="PF07304">
    <property type="entry name" value="SRA1"/>
    <property type="match status" value="1"/>
</dbReference>
<keyword evidence="3" id="KW-1185">Reference proteome</keyword>
<dbReference type="GO" id="GO:0005634">
    <property type="term" value="C:nucleus"/>
    <property type="evidence" value="ECO:0007669"/>
    <property type="project" value="TreeGrafter"/>
</dbReference>
<name>A0A8S4A2G3_9EUPU</name>
<organism evidence="2 3">
    <name type="scientific">Candidula unifasciata</name>
    <dbReference type="NCBI Taxonomy" id="100452"/>
    <lineage>
        <taxon>Eukaryota</taxon>
        <taxon>Metazoa</taxon>
        <taxon>Spiralia</taxon>
        <taxon>Lophotrochozoa</taxon>
        <taxon>Mollusca</taxon>
        <taxon>Gastropoda</taxon>
        <taxon>Heterobranchia</taxon>
        <taxon>Euthyneura</taxon>
        <taxon>Panpulmonata</taxon>
        <taxon>Eupulmonata</taxon>
        <taxon>Stylommatophora</taxon>
        <taxon>Helicina</taxon>
        <taxon>Helicoidea</taxon>
        <taxon>Geomitridae</taxon>
        <taxon>Candidula</taxon>
    </lineage>
</organism>
<dbReference type="PANTHER" id="PTHR18834">
    <property type="entry name" value="STEROID RECEPTOR RNA ACTIVATOR 1"/>
    <property type="match status" value="1"/>
</dbReference>
<gene>
    <name evidence="2" type="ORF">CUNI_LOCUS20176</name>
</gene>
<reference evidence="2" key="1">
    <citation type="submission" date="2021-04" db="EMBL/GenBank/DDBJ databases">
        <authorList>
            <consortium name="Molecular Ecology Group"/>
        </authorList>
    </citation>
    <scope>NUCLEOTIDE SEQUENCE</scope>
</reference>
<dbReference type="GO" id="GO:0006357">
    <property type="term" value="P:regulation of transcription by RNA polymerase II"/>
    <property type="evidence" value="ECO:0007669"/>
    <property type="project" value="InterPro"/>
</dbReference>
<accession>A0A8S4A2G3</accession>
<dbReference type="GO" id="GO:0003713">
    <property type="term" value="F:transcription coactivator activity"/>
    <property type="evidence" value="ECO:0007669"/>
    <property type="project" value="InterPro"/>
</dbReference>
<dbReference type="InterPro" id="IPR009917">
    <property type="entry name" value="SRA1/Sec31"/>
</dbReference>
<evidence type="ECO:0000313" key="2">
    <source>
        <dbReference type="EMBL" id="CAG5134618.1"/>
    </source>
</evidence>
<evidence type="ECO:0000313" key="3">
    <source>
        <dbReference type="Proteomes" id="UP000678393"/>
    </source>
</evidence>
<feature type="domain" description="SRA1/Sec31" evidence="1">
    <location>
        <begin position="82"/>
        <end position="172"/>
    </location>
</feature>
<dbReference type="Proteomes" id="UP000678393">
    <property type="component" value="Unassembled WGS sequence"/>
</dbReference>
<dbReference type="PANTHER" id="PTHR18834:SF2">
    <property type="entry name" value="STEROID RECEPTOR RNA ACTIVATOR 1"/>
    <property type="match status" value="1"/>
</dbReference>
<proteinExistence type="predicted"/>